<reference evidence="3" key="2">
    <citation type="journal article" date="2021" name="Genome Biol. Evol.">
        <title>Developing a high-quality reference genome for a parasitic bivalve with doubly uniparental inheritance (Bivalvia: Unionida).</title>
        <authorList>
            <person name="Smith C.H."/>
        </authorList>
    </citation>
    <scope>NUCLEOTIDE SEQUENCE</scope>
    <source>
        <strain evidence="3">CHS0354</strain>
        <tissue evidence="3">Mantle</tissue>
    </source>
</reference>
<organism evidence="3 4">
    <name type="scientific">Potamilus streckersoni</name>
    <dbReference type="NCBI Taxonomy" id="2493646"/>
    <lineage>
        <taxon>Eukaryota</taxon>
        <taxon>Metazoa</taxon>
        <taxon>Spiralia</taxon>
        <taxon>Lophotrochozoa</taxon>
        <taxon>Mollusca</taxon>
        <taxon>Bivalvia</taxon>
        <taxon>Autobranchia</taxon>
        <taxon>Heteroconchia</taxon>
        <taxon>Palaeoheterodonta</taxon>
        <taxon>Unionida</taxon>
        <taxon>Unionoidea</taxon>
        <taxon>Unionidae</taxon>
        <taxon>Ambleminae</taxon>
        <taxon>Lampsilini</taxon>
        <taxon>Potamilus</taxon>
    </lineage>
</organism>
<gene>
    <name evidence="3" type="ORF">CHS0354_018801</name>
</gene>
<evidence type="ECO:0000313" key="3">
    <source>
        <dbReference type="EMBL" id="KAK3607316.1"/>
    </source>
</evidence>
<comment type="caution">
    <text evidence="3">The sequence shown here is derived from an EMBL/GenBank/DDBJ whole genome shotgun (WGS) entry which is preliminary data.</text>
</comment>
<reference evidence="3" key="3">
    <citation type="submission" date="2023-05" db="EMBL/GenBank/DDBJ databases">
        <authorList>
            <person name="Smith C.H."/>
        </authorList>
    </citation>
    <scope>NUCLEOTIDE SEQUENCE</scope>
    <source>
        <strain evidence="3">CHS0354</strain>
        <tissue evidence="3">Mantle</tissue>
    </source>
</reference>
<name>A0AAE0TBS0_9BIVA</name>
<proteinExistence type="predicted"/>
<protein>
    <submittedName>
        <fullName evidence="3">Uncharacterized protein</fullName>
    </submittedName>
</protein>
<dbReference type="AlphaFoldDB" id="A0AAE0TBS0"/>
<reference evidence="3" key="1">
    <citation type="journal article" date="2021" name="Genome Biol. Evol.">
        <title>A High-Quality Reference Genome for a Parasitic Bivalve with Doubly Uniparental Inheritance (Bivalvia: Unionida).</title>
        <authorList>
            <person name="Smith C.H."/>
        </authorList>
    </citation>
    <scope>NUCLEOTIDE SEQUENCE</scope>
    <source>
        <strain evidence="3">CHS0354</strain>
    </source>
</reference>
<evidence type="ECO:0000256" key="1">
    <source>
        <dbReference type="SAM" id="MobiDB-lite"/>
    </source>
</evidence>
<keyword evidence="2" id="KW-1133">Transmembrane helix</keyword>
<evidence type="ECO:0000256" key="2">
    <source>
        <dbReference type="SAM" id="Phobius"/>
    </source>
</evidence>
<dbReference type="Proteomes" id="UP001195483">
    <property type="component" value="Unassembled WGS sequence"/>
</dbReference>
<feature type="compositionally biased region" description="Acidic residues" evidence="1">
    <location>
        <begin position="30"/>
        <end position="45"/>
    </location>
</feature>
<dbReference type="EMBL" id="JAEAOA010001149">
    <property type="protein sequence ID" value="KAK3607316.1"/>
    <property type="molecule type" value="Genomic_DNA"/>
</dbReference>
<feature type="transmembrane region" description="Helical" evidence="2">
    <location>
        <begin position="148"/>
        <end position="166"/>
    </location>
</feature>
<accession>A0AAE0TBS0</accession>
<sequence>MVKIMDDIKTRIADERDTLKAIEKMRGCDSLDDESSDEDISEDTPLEGGTHPRRPTQDVHAVNISVGLHVGFNMGRLKNLSRRHFYVEKIRARRKAAEKVECATAGIKVFQGNQGIRLTAFTVALSTAIIVAQSTSVTVAIGYLQSQILAPTFGFAAILLAARGSVDR</sequence>
<keyword evidence="4" id="KW-1185">Reference proteome</keyword>
<keyword evidence="2" id="KW-0472">Membrane</keyword>
<feature type="transmembrane region" description="Helical" evidence="2">
    <location>
        <begin position="118"/>
        <end position="142"/>
    </location>
</feature>
<evidence type="ECO:0000313" key="4">
    <source>
        <dbReference type="Proteomes" id="UP001195483"/>
    </source>
</evidence>
<keyword evidence="2" id="KW-0812">Transmembrane</keyword>
<feature type="region of interest" description="Disordered" evidence="1">
    <location>
        <begin position="27"/>
        <end position="57"/>
    </location>
</feature>